<evidence type="ECO:0000313" key="2">
    <source>
        <dbReference type="EMBL" id="KAK1392607.1"/>
    </source>
</evidence>
<dbReference type="AlphaFoldDB" id="A0AAD8IYC2"/>
<reference evidence="2" key="2">
    <citation type="submission" date="2023-05" db="EMBL/GenBank/DDBJ databases">
        <authorList>
            <person name="Schelkunov M.I."/>
        </authorList>
    </citation>
    <scope>NUCLEOTIDE SEQUENCE</scope>
    <source>
        <strain evidence="2">Hsosn_3</strain>
        <tissue evidence="2">Leaf</tissue>
    </source>
</reference>
<dbReference type="EMBL" id="JAUIZM010000003">
    <property type="protein sequence ID" value="KAK1392607.1"/>
    <property type="molecule type" value="Genomic_DNA"/>
</dbReference>
<accession>A0AAD8IYC2</accession>
<feature type="region of interest" description="Disordered" evidence="1">
    <location>
        <begin position="251"/>
        <end position="310"/>
    </location>
</feature>
<keyword evidence="3" id="KW-1185">Reference proteome</keyword>
<proteinExistence type="predicted"/>
<dbReference type="PANTHER" id="PTHR34952:SF2">
    <property type="entry name" value="OS05G0113500 PROTEIN"/>
    <property type="match status" value="1"/>
</dbReference>
<evidence type="ECO:0000313" key="3">
    <source>
        <dbReference type="Proteomes" id="UP001237642"/>
    </source>
</evidence>
<reference evidence="2" key="1">
    <citation type="submission" date="2023-02" db="EMBL/GenBank/DDBJ databases">
        <title>Genome of toxic invasive species Heracleum sosnowskyi carries increased number of genes despite the absence of recent whole-genome duplications.</title>
        <authorList>
            <person name="Schelkunov M."/>
            <person name="Shtratnikova V."/>
            <person name="Makarenko M."/>
            <person name="Klepikova A."/>
            <person name="Omelchenko D."/>
            <person name="Novikova G."/>
            <person name="Obukhova E."/>
            <person name="Bogdanov V."/>
            <person name="Penin A."/>
            <person name="Logacheva M."/>
        </authorList>
    </citation>
    <scope>NUCLEOTIDE SEQUENCE</scope>
    <source>
        <strain evidence="2">Hsosn_3</strain>
        <tissue evidence="2">Leaf</tissue>
    </source>
</reference>
<name>A0AAD8IYC2_9APIA</name>
<feature type="compositionally biased region" description="Low complexity" evidence="1">
    <location>
        <begin position="207"/>
        <end position="223"/>
    </location>
</feature>
<protein>
    <submittedName>
        <fullName evidence="2">BRI1-KD interacting protein 130</fullName>
    </submittedName>
</protein>
<organism evidence="2 3">
    <name type="scientific">Heracleum sosnowskyi</name>
    <dbReference type="NCBI Taxonomy" id="360622"/>
    <lineage>
        <taxon>Eukaryota</taxon>
        <taxon>Viridiplantae</taxon>
        <taxon>Streptophyta</taxon>
        <taxon>Embryophyta</taxon>
        <taxon>Tracheophyta</taxon>
        <taxon>Spermatophyta</taxon>
        <taxon>Magnoliopsida</taxon>
        <taxon>eudicotyledons</taxon>
        <taxon>Gunneridae</taxon>
        <taxon>Pentapetalae</taxon>
        <taxon>asterids</taxon>
        <taxon>campanulids</taxon>
        <taxon>Apiales</taxon>
        <taxon>Apiaceae</taxon>
        <taxon>Apioideae</taxon>
        <taxon>apioid superclade</taxon>
        <taxon>Tordylieae</taxon>
        <taxon>Tordyliinae</taxon>
        <taxon>Heracleum</taxon>
    </lineage>
</organism>
<sequence>MHSVPSLHDLIVSMASNFNSFHGASCSHRLKHLEKSDRRVFERVLFEKKYRWRGVLVARKVSFATHLSMEVCPNTVNSASEGVKNFRQLAVDLSQLTCGSTSELSACDLGNNLLKSLNLQDDNNSSLGIMEVCDKNACGMEDSHEDPHPLANSVSDKILSKSASFPCSVNAPSPAASVGKENDGKAGDGQDNLLALNGCQNDSLPYPRSLSLPTPLKPLPALKGSREKHGVPLKKLNVTWAPDVYDPIPTSVSHVVSNKSPRHRNDSKKSKKNSKNKQKAGGKSSLGSKGKDKKQARKHSGSSNRCFKPLDDNVRLADQVEHHAGMVDFENGSPDPCGTSFLKNNVSKLHFSVAEAT</sequence>
<dbReference type="PANTHER" id="PTHR34952">
    <property type="entry name" value="OS05G0113500 PROTEIN"/>
    <property type="match status" value="1"/>
</dbReference>
<comment type="caution">
    <text evidence="2">The sequence shown here is derived from an EMBL/GenBank/DDBJ whole genome shotgun (WGS) entry which is preliminary data.</text>
</comment>
<feature type="region of interest" description="Disordered" evidence="1">
    <location>
        <begin position="206"/>
        <end position="225"/>
    </location>
</feature>
<feature type="compositionally biased region" description="Basic residues" evidence="1">
    <location>
        <begin position="291"/>
        <end position="300"/>
    </location>
</feature>
<evidence type="ECO:0000256" key="1">
    <source>
        <dbReference type="SAM" id="MobiDB-lite"/>
    </source>
</evidence>
<feature type="region of interest" description="Disordered" evidence="1">
    <location>
        <begin position="170"/>
        <end position="191"/>
    </location>
</feature>
<gene>
    <name evidence="2" type="ORF">POM88_011663</name>
</gene>
<feature type="compositionally biased region" description="Basic residues" evidence="1">
    <location>
        <begin position="269"/>
        <end position="280"/>
    </location>
</feature>
<dbReference type="Proteomes" id="UP001237642">
    <property type="component" value="Unassembled WGS sequence"/>
</dbReference>